<proteinExistence type="predicted"/>
<dbReference type="KEGG" id="sze:AW14_01910"/>
<accession>A0A0C5WCG1</accession>
<reference evidence="1 2" key="1">
    <citation type="submission" date="2014-02" db="EMBL/GenBank/DDBJ databases">
        <authorList>
            <person name="Young C.-C."/>
            <person name="Hameed A."/>
            <person name="Huang H.-C."/>
            <person name="Shahina M."/>
        </authorList>
    </citation>
    <scope>NUCLEOTIDE SEQUENCE [LARGE SCALE GENOMIC DNA]</scope>
    <source>
        <strain evidence="1 2">CC-SAMT-1</strain>
    </source>
</reference>
<dbReference type="Proteomes" id="UP000032229">
    <property type="component" value="Chromosome"/>
</dbReference>
<sequence>MYTLFETVLLNFDNNKESNNILQKYCVKIGFFNNNIEDFSGFLTESVLNNKSFQQLLEEIRL</sequence>
<keyword evidence="2" id="KW-1185">Reference proteome</keyword>
<organism evidence="1 2">
    <name type="scientific">Siansivirga zeaxanthinifaciens CC-SAMT-1</name>
    <dbReference type="NCBI Taxonomy" id="1454006"/>
    <lineage>
        <taxon>Bacteria</taxon>
        <taxon>Pseudomonadati</taxon>
        <taxon>Bacteroidota</taxon>
        <taxon>Flavobacteriia</taxon>
        <taxon>Flavobacteriales</taxon>
        <taxon>Flavobacteriaceae</taxon>
        <taxon>Siansivirga</taxon>
    </lineage>
</organism>
<dbReference type="AlphaFoldDB" id="A0A0C5WCG1"/>
<name>A0A0C5WCG1_9FLAO</name>
<dbReference type="EMBL" id="CP007202">
    <property type="protein sequence ID" value="AJR04718.1"/>
    <property type="molecule type" value="Genomic_DNA"/>
</dbReference>
<evidence type="ECO:0000313" key="1">
    <source>
        <dbReference type="EMBL" id="AJR04718.1"/>
    </source>
</evidence>
<dbReference type="HOGENOM" id="CLU_2901792_0_0_10"/>
<protein>
    <submittedName>
        <fullName evidence="1">Uncharacterized protein</fullName>
    </submittedName>
</protein>
<gene>
    <name evidence="1" type="ORF">AW14_01910</name>
</gene>
<evidence type="ECO:0000313" key="2">
    <source>
        <dbReference type="Proteomes" id="UP000032229"/>
    </source>
</evidence>